<organism evidence="4 5">
    <name type="scientific">Archangium gephyra</name>
    <dbReference type="NCBI Taxonomy" id="48"/>
    <lineage>
        <taxon>Bacteria</taxon>
        <taxon>Pseudomonadati</taxon>
        <taxon>Myxococcota</taxon>
        <taxon>Myxococcia</taxon>
        <taxon>Myxococcales</taxon>
        <taxon>Cystobacterineae</taxon>
        <taxon>Archangiaceae</taxon>
        <taxon>Archangium</taxon>
    </lineage>
</organism>
<dbReference type="EMBL" id="QFQP01000007">
    <property type="protein sequence ID" value="PZR14475.1"/>
    <property type="molecule type" value="Genomic_DNA"/>
</dbReference>
<proteinExistence type="predicted"/>
<dbReference type="Pfam" id="PF17918">
    <property type="entry name" value="TetR_C_15"/>
    <property type="match status" value="1"/>
</dbReference>
<dbReference type="PANTHER" id="PTHR30055:SF226">
    <property type="entry name" value="HTH-TYPE TRANSCRIPTIONAL REGULATOR PKSA"/>
    <property type="match status" value="1"/>
</dbReference>
<dbReference type="GO" id="GO:0003700">
    <property type="term" value="F:DNA-binding transcription factor activity"/>
    <property type="evidence" value="ECO:0007669"/>
    <property type="project" value="TreeGrafter"/>
</dbReference>
<dbReference type="Pfam" id="PF00440">
    <property type="entry name" value="TetR_N"/>
    <property type="match status" value="1"/>
</dbReference>
<dbReference type="SUPFAM" id="SSF46689">
    <property type="entry name" value="Homeodomain-like"/>
    <property type="match status" value="1"/>
</dbReference>
<dbReference type="PROSITE" id="PS01081">
    <property type="entry name" value="HTH_TETR_1"/>
    <property type="match status" value="1"/>
</dbReference>
<dbReference type="InterPro" id="IPR041669">
    <property type="entry name" value="TetR_C_15"/>
</dbReference>
<evidence type="ECO:0000313" key="4">
    <source>
        <dbReference type="EMBL" id="PZR14475.1"/>
    </source>
</evidence>
<dbReference type="InterPro" id="IPR001647">
    <property type="entry name" value="HTH_TetR"/>
</dbReference>
<protein>
    <submittedName>
        <fullName evidence="4">TetR family transcriptional regulator</fullName>
    </submittedName>
</protein>
<dbReference type="GO" id="GO:0000976">
    <property type="term" value="F:transcription cis-regulatory region binding"/>
    <property type="evidence" value="ECO:0007669"/>
    <property type="project" value="TreeGrafter"/>
</dbReference>
<dbReference type="InterPro" id="IPR050109">
    <property type="entry name" value="HTH-type_TetR-like_transc_reg"/>
</dbReference>
<comment type="caution">
    <text evidence="4">The sequence shown here is derived from an EMBL/GenBank/DDBJ whole genome shotgun (WGS) entry which is preliminary data.</text>
</comment>
<evidence type="ECO:0000313" key="5">
    <source>
        <dbReference type="Proteomes" id="UP000249061"/>
    </source>
</evidence>
<evidence type="ECO:0000256" key="2">
    <source>
        <dbReference type="PROSITE-ProRule" id="PRU00335"/>
    </source>
</evidence>
<dbReference type="InterPro" id="IPR023772">
    <property type="entry name" value="DNA-bd_HTH_TetR-type_CS"/>
</dbReference>
<evidence type="ECO:0000256" key="1">
    <source>
        <dbReference type="ARBA" id="ARBA00023125"/>
    </source>
</evidence>
<dbReference type="PANTHER" id="PTHR30055">
    <property type="entry name" value="HTH-TYPE TRANSCRIPTIONAL REGULATOR RUTR"/>
    <property type="match status" value="1"/>
</dbReference>
<accession>A0A2W5TT15</accession>
<dbReference type="AlphaFoldDB" id="A0A2W5TT15"/>
<dbReference type="Proteomes" id="UP000249061">
    <property type="component" value="Unassembled WGS sequence"/>
</dbReference>
<keyword evidence="1 2" id="KW-0238">DNA-binding</keyword>
<feature type="DNA-binding region" description="H-T-H motif" evidence="2">
    <location>
        <begin position="55"/>
        <end position="74"/>
    </location>
</feature>
<dbReference type="Gene3D" id="1.10.357.10">
    <property type="entry name" value="Tetracycline Repressor, domain 2"/>
    <property type="match status" value="1"/>
</dbReference>
<dbReference type="PROSITE" id="PS50977">
    <property type="entry name" value="HTH_TETR_2"/>
    <property type="match status" value="1"/>
</dbReference>
<reference evidence="4 5" key="1">
    <citation type="submission" date="2017-08" db="EMBL/GenBank/DDBJ databases">
        <title>Infants hospitalized years apart are colonized by the same room-sourced microbial strains.</title>
        <authorList>
            <person name="Brooks B."/>
            <person name="Olm M.R."/>
            <person name="Firek B.A."/>
            <person name="Baker R."/>
            <person name="Thomas B.C."/>
            <person name="Morowitz M.J."/>
            <person name="Banfield J.F."/>
        </authorList>
    </citation>
    <scope>NUCLEOTIDE SEQUENCE [LARGE SCALE GENOMIC DNA]</scope>
    <source>
        <strain evidence="4">S2_003_000_R2_14</strain>
    </source>
</reference>
<evidence type="ECO:0000259" key="3">
    <source>
        <dbReference type="PROSITE" id="PS50977"/>
    </source>
</evidence>
<sequence length="220" mass="24133">MKDASGLEFASPAPRLVRKIRQRKRPVQKRAEVTVDAIVEGTLQVLRRDGYVALTTTRVAEKAGVSVGTLYQYFPDKRSLVTALMVRYFGRMVGAVQGAAEEVIGAPLEHAIRHTLRALLQVKRENLDLALALRGPMSELDGAGLLRDSTRQLLEVVAAMLRASAPRLKHVEQRAGVLLSALEGSVSHAVFESPHLLSEPWYLEELVALATGYLSARSSR</sequence>
<name>A0A2W5TT15_9BACT</name>
<dbReference type="PRINTS" id="PR00455">
    <property type="entry name" value="HTHTETR"/>
</dbReference>
<gene>
    <name evidence="4" type="ORF">DI536_10490</name>
</gene>
<feature type="domain" description="HTH tetR-type" evidence="3">
    <location>
        <begin position="32"/>
        <end position="92"/>
    </location>
</feature>
<dbReference type="InterPro" id="IPR009057">
    <property type="entry name" value="Homeodomain-like_sf"/>
</dbReference>